<accession>A0ABP0GFX0</accession>
<keyword evidence="2 10" id="KW-0813">Transport</keyword>
<feature type="compositionally biased region" description="Polar residues" evidence="12">
    <location>
        <begin position="312"/>
        <end position="330"/>
    </location>
</feature>
<evidence type="ECO:0000256" key="9">
    <source>
        <dbReference type="ARBA" id="ARBA00046271"/>
    </source>
</evidence>
<keyword evidence="6 10" id="KW-0576">Peroxisome</keyword>
<evidence type="ECO:0000256" key="7">
    <source>
        <dbReference type="ARBA" id="ARBA00029502"/>
    </source>
</evidence>
<dbReference type="InterPro" id="IPR006785">
    <property type="entry name" value="Pex14_N"/>
</dbReference>
<evidence type="ECO:0000256" key="5">
    <source>
        <dbReference type="ARBA" id="ARBA00023136"/>
    </source>
</evidence>
<feature type="coiled-coil region" evidence="11">
    <location>
        <begin position="167"/>
        <end position="201"/>
    </location>
</feature>
<evidence type="ECO:0000256" key="2">
    <source>
        <dbReference type="ARBA" id="ARBA00022448"/>
    </source>
</evidence>
<dbReference type="PANTHER" id="PTHR23058:SF0">
    <property type="entry name" value="PEROXISOMAL MEMBRANE PROTEIN PEX14"/>
    <property type="match status" value="1"/>
</dbReference>
<evidence type="ECO:0000256" key="11">
    <source>
        <dbReference type="SAM" id="Coils"/>
    </source>
</evidence>
<dbReference type="Pfam" id="PF04695">
    <property type="entry name" value="Pex14_N"/>
    <property type="match status" value="1"/>
</dbReference>
<keyword evidence="16" id="KW-1185">Reference proteome</keyword>
<evidence type="ECO:0000256" key="10">
    <source>
        <dbReference type="RuleBase" id="RU367032"/>
    </source>
</evidence>
<evidence type="ECO:0000256" key="1">
    <source>
        <dbReference type="ARBA" id="ARBA00005443"/>
    </source>
</evidence>
<evidence type="ECO:0000259" key="14">
    <source>
        <dbReference type="Pfam" id="PF04695"/>
    </source>
</evidence>
<dbReference type="InterPro" id="IPR036388">
    <property type="entry name" value="WH-like_DNA-bd_sf"/>
</dbReference>
<evidence type="ECO:0000256" key="3">
    <source>
        <dbReference type="ARBA" id="ARBA00022927"/>
    </source>
</evidence>
<feature type="compositionally biased region" description="Polar residues" evidence="12">
    <location>
        <begin position="284"/>
        <end position="305"/>
    </location>
</feature>
<feature type="transmembrane region" description="Helical" evidence="13">
    <location>
        <begin position="119"/>
        <end position="137"/>
    </location>
</feature>
<feature type="region of interest" description="Disordered" evidence="12">
    <location>
        <begin position="278"/>
        <end position="385"/>
    </location>
</feature>
<dbReference type="PANTHER" id="PTHR23058">
    <property type="entry name" value="PEROXISOMAL MEMBRANE PROTEIN PEX14"/>
    <property type="match status" value="1"/>
</dbReference>
<dbReference type="Proteomes" id="UP001642483">
    <property type="component" value="Unassembled WGS sequence"/>
</dbReference>
<comment type="similarity">
    <text evidence="1 10">Belongs to the peroxin-14 family.</text>
</comment>
<evidence type="ECO:0000256" key="6">
    <source>
        <dbReference type="ARBA" id="ARBA00023140"/>
    </source>
</evidence>
<comment type="subcellular location">
    <subcellularLocation>
        <location evidence="9 10">Peroxisome membrane</location>
    </subcellularLocation>
</comment>
<evidence type="ECO:0000256" key="12">
    <source>
        <dbReference type="SAM" id="MobiDB-lite"/>
    </source>
</evidence>
<comment type="caution">
    <text evidence="15">The sequence shown here is derived from an EMBL/GenBank/DDBJ whole genome shotgun (WGS) entry which is preliminary data.</text>
</comment>
<evidence type="ECO:0000256" key="4">
    <source>
        <dbReference type="ARBA" id="ARBA00023010"/>
    </source>
</evidence>
<keyword evidence="4" id="KW-0811">Translocation</keyword>
<organism evidence="15 16">
    <name type="scientific">Clavelina lepadiformis</name>
    <name type="common">Light-bulb sea squirt</name>
    <name type="synonym">Ascidia lepadiformis</name>
    <dbReference type="NCBI Taxonomy" id="159417"/>
    <lineage>
        <taxon>Eukaryota</taxon>
        <taxon>Metazoa</taxon>
        <taxon>Chordata</taxon>
        <taxon>Tunicata</taxon>
        <taxon>Ascidiacea</taxon>
        <taxon>Aplousobranchia</taxon>
        <taxon>Clavelinidae</taxon>
        <taxon>Clavelina</taxon>
    </lineage>
</organism>
<feature type="domain" description="Peroxisome membrane anchor protein Pex14p N-terminal" evidence="14">
    <location>
        <begin position="35"/>
        <end position="76"/>
    </location>
</feature>
<keyword evidence="13" id="KW-1133">Transmembrane helix</keyword>
<dbReference type="Gene3D" id="1.10.10.10">
    <property type="entry name" value="Winged helix-like DNA-binding domain superfamily/Winged helix DNA-binding domain"/>
    <property type="match status" value="1"/>
</dbReference>
<dbReference type="InterPro" id="IPR025655">
    <property type="entry name" value="PEX14"/>
</dbReference>
<keyword evidence="13" id="KW-0812">Transmembrane</keyword>
<comment type="function">
    <text evidence="10">Component of the PEX13-PEX14 docking complex, a translocon channel that specifically mediates the import of peroxisomal cargo proteins bound to PEX5 receptor. The PEX13-PEX14 docking complex forms a large import pore which can be opened to a diameter of about 9 nm. Mechanistically, PEX5 receptor along with cargo proteins associates with the PEX14 subunit of the PEX13-PEX14 docking complex in the cytosol, leading to the insertion of the receptor into the organelle membrane with the concomitant translocation of the cargo into the peroxisome matrix.</text>
</comment>
<evidence type="ECO:0000313" key="16">
    <source>
        <dbReference type="Proteomes" id="UP001642483"/>
    </source>
</evidence>
<name>A0ABP0GFX0_CLALP</name>
<protein>
    <recommendedName>
        <fullName evidence="7 10">Peroxisomal membrane protein PEX14</fullName>
    </recommendedName>
    <alternativeName>
        <fullName evidence="8 10">Peroxin-14</fullName>
    </alternativeName>
</protein>
<sequence>MLVNLTNKTTMSGTDENDTAVIPENLPVLAKNPPREDLVATAVKFLQNPKVQSSPLEQKKQFLKKKGLTDEEINKAVEISGAENAVAVASQPPPAVSAVQQTRNVAQPPVPLWSRLRDYSALAIIIGGVVYGIYTLYKKYVEPIFLRQSREQAEKLSRVESGIMELKTGFKTDLQELQHSIKELRERLNDQNSDISRMSTNLAIYKDAMSGGSSNTNITDLQTEISSLKGLLLSSKQFPAAPVVPPVIPQWQMKSPPSSTSFKDADCASIALESGDQKIEISSEKQSQLPSTNTKPFTRTDQQENYSHKPDISSQNGRTAKSNGEFATSNDSDEISPLLENGVNPTNMNGGRLQQRPMLVSPTKVGSLPVSNSETQPVEDESDVD</sequence>
<keyword evidence="11" id="KW-0175">Coiled coil</keyword>
<keyword evidence="5 10" id="KW-0472">Membrane</keyword>
<evidence type="ECO:0000313" key="15">
    <source>
        <dbReference type="EMBL" id="CAK8690632.1"/>
    </source>
</evidence>
<evidence type="ECO:0000256" key="13">
    <source>
        <dbReference type="SAM" id="Phobius"/>
    </source>
</evidence>
<reference evidence="15 16" key="1">
    <citation type="submission" date="2024-02" db="EMBL/GenBank/DDBJ databases">
        <authorList>
            <person name="Daric V."/>
            <person name="Darras S."/>
        </authorList>
    </citation>
    <scope>NUCLEOTIDE SEQUENCE [LARGE SCALE GENOMIC DNA]</scope>
</reference>
<gene>
    <name evidence="15" type="ORF">CVLEPA_LOCUS23227</name>
</gene>
<dbReference type="EMBL" id="CAWYQH010000119">
    <property type="protein sequence ID" value="CAK8690632.1"/>
    <property type="molecule type" value="Genomic_DNA"/>
</dbReference>
<proteinExistence type="inferred from homology"/>
<keyword evidence="3 10" id="KW-0653">Protein transport</keyword>
<evidence type="ECO:0000256" key="8">
    <source>
        <dbReference type="ARBA" id="ARBA00029691"/>
    </source>
</evidence>